<dbReference type="RefSeq" id="WP_140829358.1">
    <property type="nucleotide sequence ID" value="NZ_VFYP01000002.1"/>
</dbReference>
<accession>A0A504U8M2</accession>
<dbReference type="Proteomes" id="UP000316429">
    <property type="component" value="Unassembled WGS sequence"/>
</dbReference>
<feature type="domain" description="N-acetyltransferase" evidence="3">
    <location>
        <begin position="121"/>
        <end position="259"/>
    </location>
</feature>
<name>A0A504U8M2_9HYPH</name>
<evidence type="ECO:0000313" key="4">
    <source>
        <dbReference type="EMBL" id="TPP06935.1"/>
    </source>
</evidence>
<dbReference type="EMBL" id="VFYP01000002">
    <property type="protein sequence ID" value="TPP06935.1"/>
    <property type="molecule type" value="Genomic_DNA"/>
</dbReference>
<evidence type="ECO:0000256" key="1">
    <source>
        <dbReference type="ARBA" id="ARBA00022679"/>
    </source>
</evidence>
<keyword evidence="5" id="KW-1185">Reference proteome</keyword>
<comment type="caution">
    <text evidence="4">The sequence shown here is derived from an EMBL/GenBank/DDBJ whole genome shotgun (WGS) entry which is preliminary data.</text>
</comment>
<evidence type="ECO:0000259" key="3">
    <source>
        <dbReference type="PROSITE" id="PS51186"/>
    </source>
</evidence>
<evidence type="ECO:0000313" key="5">
    <source>
        <dbReference type="Proteomes" id="UP000316429"/>
    </source>
</evidence>
<gene>
    <name evidence="4" type="ORF">FJQ55_14795</name>
</gene>
<protein>
    <submittedName>
        <fullName evidence="4">GNAT family N-acetyltransferase</fullName>
    </submittedName>
</protein>
<keyword evidence="2" id="KW-0012">Acyltransferase</keyword>
<organism evidence="4 5">
    <name type="scientific">Rhizobium glycinendophyticum</name>
    <dbReference type="NCBI Taxonomy" id="2589807"/>
    <lineage>
        <taxon>Bacteria</taxon>
        <taxon>Pseudomonadati</taxon>
        <taxon>Pseudomonadota</taxon>
        <taxon>Alphaproteobacteria</taxon>
        <taxon>Hyphomicrobiales</taxon>
        <taxon>Rhizobiaceae</taxon>
        <taxon>Rhizobium/Agrobacterium group</taxon>
        <taxon>Rhizobium</taxon>
    </lineage>
</organism>
<dbReference type="CDD" id="cd04301">
    <property type="entry name" value="NAT_SF"/>
    <property type="match status" value="1"/>
</dbReference>
<dbReference type="SUPFAM" id="SSF55729">
    <property type="entry name" value="Acyl-CoA N-acyltransferases (Nat)"/>
    <property type="match status" value="1"/>
</dbReference>
<dbReference type="PANTHER" id="PTHR43877">
    <property type="entry name" value="AMINOALKYLPHOSPHONATE N-ACETYLTRANSFERASE-RELATED-RELATED"/>
    <property type="match status" value="1"/>
</dbReference>
<proteinExistence type="predicted"/>
<dbReference type="Gene3D" id="3.40.630.30">
    <property type="match status" value="1"/>
</dbReference>
<sequence length="259" mass="28710">MHASVSDPNLPLVRRLEAVGFRAWPASSVLYDGSWQVRLTGSHPSKRLNCVVALDPSDHRDIALRIEKAGRRFEAHGRPLLFRQTPLSPKLLIDHLAAEGWECFEEVVTMTCDLTTLELPDTMDHLPTHDIGRFVDADITVHETDPALKPALAEIITSIKPPTGLFVIEDPETGPVAATLCVQDNDLAGLMSLAVRPDKRGNGIGVEILSTALRWARMRGARTAWLQVVSDNEPALALYAKMGFTEAYRYHYWRKKAGA</sequence>
<keyword evidence="1 4" id="KW-0808">Transferase</keyword>
<dbReference type="Pfam" id="PF00583">
    <property type="entry name" value="Acetyltransf_1"/>
    <property type="match status" value="1"/>
</dbReference>
<dbReference type="InterPro" id="IPR000182">
    <property type="entry name" value="GNAT_dom"/>
</dbReference>
<dbReference type="PROSITE" id="PS51186">
    <property type="entry name" value="GNAT"/>
    <property type="match status" value="1"/>
</dbReference>
<reference evidence="4 5" key="1">
    <citation type="submission" date="2019-06" db="EMBL/GenBank/DDBJ databases">
        <title>Rhizobium sp. CL12 isolated from roots of soybean.</title>
        <authorList>
            <person name="Wang C."/>
        </authorList>
    </citation>
    <scope>NUCLEOTIDE SEQUENCE [LARGE SCALE GENOMIC DNA]</scope>
    <source>
        <strain evidence="4 5">CL12</strain>
    </source>
</reference>
<evidence type="ECO:0000256" key="2">
    <source>
        <dbReference type="ARBA" id="ARBA00023315"/>
    </source>
</evidence>
<dbReference type="InterPro" id="IPR050832">
    <property type="entry name" value="Bact_Acetyltransf"/>
</dbReference>
<dbReference type="InterPro" id="IPR016181">
    <property type="entry name" value="Acyl_CoA_acyltransferase"/>
</dbReference>
<dbReference type="OrthoDB" id="9775595at2"/>
<dbReference type="AlphaFoldDB" id="A0A504U8M2"/>
<dbReference type="GO" id="GO:0016747">
    <property type="term" value="F:acyltransferase activity, transferring groups other than amino-acyl groups"/>
    <property type="evidence" value="ECO:0007669"/>
    <property type="project" value="InterPro"/>
</dbReference>